<gene>
    <name evidence="1" type="ORF">BN1723_002343</name>
</gene>
<protein>
    <submittedName>
        <fullName evidence="1">Uncharacterized protein</fullName>
    </submittedName>
</protein>
<dbReference type="EMBL" id="CVQI01007779">
    <property type="protein sequence ID" value="CRK17175.1"/>
    <property type="molecule type" value="Genomic_DNA"/>
</dbReference>
<dbReference type="Pfam" id="PF21858">
    <property type="entry name" value="DUF6914"/>
    <property type="match status" value="1"/>
</dbReference>
<proteinExistence type="predicted"/>
<dbReference type="InterPro" id="IPR054208">
    <property type="entry name" value="DUF6914"/>
</dbReference>
<reference evidence="2" key="1">
    <citation type="submission" date="2015-05" db="EMBL/GenBank/DDBJ databases">
        <authorList>
            <person name="Fogelqvist Johan"/>
        </authorList>
    </citation>
    <scope>NUCLEOTIDE SEQUENCE [LARGE SCALE GENOMIC DNA]</scope>
</reference>
<dbReference type="Proteomes" id="UP000045706">
    <property type="component" value="Unassembled WGS sequence"/>
</dbReference>
<accession>A0A0G4L5Z4</accession>
<evidence type="ECO:0000313" key="1">
    <source>
        <dbReference type="EMBL" id="CRK17175.1"/>
    </source>
</evidence>
<evidence type="ECO:0000313" key="2">
    <source>
        <dbReference type="Proteomes" id="UP000045706"/>
    </source>
</evidence>
<sequence>MPETVWDFEQRDSTMMATSMLLVRIMIGKVKDRNILESLLKNTPIQHGVDGWNCVVWVKEALEKALSDKKVLGSPKNINWDGIRDTAMRYVEQKKAEHRFDGQGSFDQSKVATWDMIDGVERSP</sequence>
<organism evidence="1 2">
    <name type="scientific">Verticillium longisporum</name>
    <name type="common">Verticillium dahliae var. longisporum</name>
    <dbReference type="NCBI Taxonomy" id="100787"/>
    <lineage>
        <taxon>Eukaryota</taxon>
        <taxon>Fungi</taxon>
        <taxon>Dikarya</taxon>
        <taxon>Ascomycota</taxon>
        <taxon>Pezizomycotina</taxon>
        <taxon>Sordariomycetes</taxon>
        <taxon>Hypocreomycetidae</taxon>
        <taxon>Glomerellales</taxon>
        <taxon>Plectosphaerellaceae</taxon>
        <taxon>Verticillium</taxon>
    </lineage>
</organism>
<dbReference type="AlphaFoldDB" id="A0A0G4L5Z4"/>
<name>A0A0G4L5Z4_VERLO</name>